<keyword evidence="1" id="KW-0472">Membrane</keyword>
<accession>A0AAE0MIQ8</accession>
<dbReference type="EMBL" id="JAUEPO010000002">
    <property type="protein sequence ID" value="KAK3333153.1"/>
    <property type="molecule type" value="Genomic_DNA"/>
</dbReference>
<dbReference type="AlphaFoldDB" id="A0AAE0MIQ8"/>
<name>A0AAE0MIQ8_9PEZI</name>
<comment type="caution">
    <text evidence="2">The sequence shown here is derived from an EMBL/GenBank/DDBJ whole genome shotgun (WGS) entry which is preliminary data.</text>
</comment>
<evidence type="ECO:0000313" key="2">
    <source>
        <dbReference type="EMBL" id="KAK3333153.1"/>
    </source>
</evidence>
<keyword evidence="1" id="KW-1133">Transmembrane helix</keyword>
<keyword evidence="3" id="KW-1185">Reference proteome</keyword>
<reference evidence="2" key="1">
    <citation type="journal article" date="2023" name="Mol. Phylogenet. Evol.">
        <title>Genome-scale phylogeny and comparative genomics of the fungal order Sordariales.</title>
        <authorList>
            <person name="Hensen N."/>
            <person name="Bonometti L."/>
            <person name="Westerberg I."/>
            <person name="Brannstrom I.O."/>
            <person name="Guillou S."/>
            <person name="Cros-Aarteil S."/>
            <person name="Calhoun S."/>
            <person name="Haridas S."/>
            <person name="Kuo A."/>
            <person name="Mondo S."/>
            <person name="Pangilinan J."/>
            <person name="Riley R."/>
            <person name="LaButti K."/>
            <person name="Andreopoulos B."/>
            <person name="Lipzen A."/>
            <person name="Chen C."/>
            <person name="Yan M."/>
            <person name="Daum C."/>
            <person name="Ng V."/>
            <person name="Clum A."/>
            <person name="Steindorff A."/>
            <person name="Ohm R.A."/>
            <person name="Martin F."/>
            <person name="Silar P."/>
            <person name="Natvig D.O."/>
            <person name="Lalanne C."/>
            <person name="Gautier V."/>
            <person name="Ament-Velasquez S.L."/>
            <person name="Kruys A."/>
            <person name="Hutchinson M.I."/>
            <person name="Powell A.J."/>
            <person name="Barry K."/>
            <person name="Miller A.N."/>
            <person name="Grigoriev I.V."/>
            <person name="Debuchy R."/>
            <person name="Gladieux P."/>
            <person name="Hiltunen Thoren M."/>
            <person name="Johannesson H."/>
        </authorList>
    </citation>
    <scope>NUCLEOTIDE SEQUENCE</scope>
    <source>
        <strain evidence="2">SMH4131-1</strain>
    </source>
</reference>
<feature type="transmembrane region" description="Helical" evidence="1">
    <location>
        <begin position="91"/>
        <end position="111"/>
    </location>
</feature>
<feature type="transmembrane region" description="Helical" evidence="1">
    <location>
        <begin position="65"/>
        <end position="85"/>
    </location>
</feature>
<proteinExistence type="predicted"/>
<evidence type="ECO:0000313" key="3">
    <source>
        <dbReference type="Proteomes" id="UP001286456"/>
    </source>
</evidence>
<organism evidence="2 3">
    <name type="scientific">Cercophora scortea</name>
    <dbReference type="NCBI Taxonomy" id="314031"/>
    <lineage>
        <taxon>Eukaryota</taxon>
        <taxon>Fungi</taxon>
        <taxon>Dikarya</taxon>
        <taxon>Ascomycota</taxon>
        <taxon>Pezizomycotina</taxon>
        <taxon>Sordariomycetes</taxon>
        <taxon>Sordariomycetidae</taxon>
        <taxon>Sordariales</taxon>
        <taxon>Lasiosphaeriaceae</taxon>
        <taxon>Cercophora</taxon>
    </lineage>
</organism>
<reference evidence="2" key="2">
    <citation type="submission" date="2023-06" db="EMBL/GenBank/DDBJ databases">
        <authorList>
            <consortium name="Lawrence Berkeley National Laboratory"/>
            <person name="Haridas S."/>
            <person name="Hensen N."/>
            <person name="Bonometti L."/>
            <person name="Westerberg I."/>
            <person name="Brannstrom I.O."/>
            <person name="Guillou S."/>
            <person name="Cros-Aarteil S."/>
            <person name="Calhoun S."/>
            <person name="Kuo A."/>
            <person name="Mondo S."/>
            <person name="Pangilinan J."/>
            <person name="Riley R."/>
            <person name="Labutti K."/>
            <person name="Andreopoulos B."/>
            <person name="Lipzen A."/>
            <person name="Chen C."/>
            <person name="Yanf M."/>
            <person name="Daum C."/>
            <person name="Ng V."/>
            <person name="Clum A."/>
            <person name="Steindorff A."/>
            <person name="Ohm R."/>
            <person name="Martin F."/>
            <person name="Silar P."/>
            <person name="Natvig D."/>
            <person name="Lalanne C."/>
            <person name="Gautier V."/>
            <person name="Ament-Velasquez S.L."/>
            <person name="Kruys A."/>
            <person name="Hutchinson M.I."/>
            <person name="Powell A.J."/>
            <person name="Barry K."/>
            <person name="Miller A.N."/>
            <person name="Grigoriev I.V."/>
            <person name="Debuchy R."/>
            <person name="Gladieux P."/>
            <person name="Thoren M.H."/>
            <person name="Johannesson H."/>
        </authorList>
    </citation>
    <scope>NUCLEOTIDE SEQUENCE</scope>
    <source>
        <strain evidence="2">SMH4131-1</strain>
    </source>
</reference>
<keyword evidence="1" id="KW-0812">Transmembrane</keyword>
<sequence length="140" mass="16187">MLVHDDKHLTVWSGLGWSGLGWSGLGIIRLRAIVFLHTWYPLFIYCLVCIVQVQLELMRRTWMDGFCACCVVWLGGVFLFFVLILHFFFSFLFFSFLFFSFLFFSSTVAAGQAKPASHTHRTHTARFPKGGFGHTYIYII</sequence>
<gene>
    <name evidence="2" type="ORF">B0T19DRAFT_118135</name>
</gene>
<protein>
    <submittedName>
        <fullName evidence="2">Uncharacterized protein</fullName>
    </submittedName>
</protein>
<feature type="transmembrane region" description="Helical" evidence="1">
    <location>
        <begin position="32"/>
        <end position="53"/>
    </location>
</feature>
<dbReference type="Proteomes" id="UP001286456">
    <property type="component" value="Unassembled WGS sequence"/>
</dbReference>
<evidence type="ECO:0000256" key="1">
    <source>
        <dbReference type="SAM" id="Phobius"/>
    </source>
</evidence>